<proteinExistence type="predicted"/>
<evidence type="ECO:0000256" key="2">
    <source>
        <dbReference type="SAM" id="Phobius"/>
    </source>
</evidence>
<protein>
    <submittedName>
        <fullName evidence="3">Uncharacterized protein</fullName>
    </submittedName>
</protein>
<feature type="transmembrane region" description="Helical" evidence="2">
    <location>
        <begin position="134"/>
        <end position="159"/>
    </location>
</feature>
<name>A0A0D2LJT1_9CHLO</name>
<dbReference type="InterPro" id="IPR044849">
    <property type="entry name" value="CASTOR/POLLUX/SYM8-like"/>
</dbReference>
<feature type="region of interest" description="Disordered" evidence="1">
    <location>
        <begin position="536"/>
        <end position="615"/>
    </location>
</feature>
<evidence type="ECO:0000313" key="4">
    <source>
        <dbReference type="Proteomes" id="UP000054498"/>
    </source>
</evidence>
<dbReference type="Gene3D" id="3.40.50.720">
    <property type="entry name" value="NAD(P)-binding Rossmann-like Domain"/>
    <property type="match status" value="1"/>
</dbReference>
<dbReference type="GO" id="GO:0006811">
    <property type="term" value="P:monoatomic ion transport"/>
    <property type="evidence" value="ECO:0007669"/>
    <property type="project" value="InterPro"/>
</dbReference>
<dbReference type="PANTHER" id="PTHR31563:SF10">
    <property type="entry name" value="ION CHANNEL POLLUX-RELATED"/>
    <property type="match status" value="1"/>
</dbReference>
<dbReference type="AlphaFoldDB" id="A0A0D2LJT1"/>
<dbReference type="GeneID" id="25730616"/>
<dbReference type="EMBL" id="KK100348">
    <property type="protein sequence ID" value="KIZ06634.1"/>
    <property type="molecule type" value="Genomic_DNA"/>
</dbReference>
<dbReference type="STRING" id="145388.A0A0D2LJT1"/>
<feature type="transmembrane region" description="Helical" evidence="2">
    <location>
        <begin position="204"/>
        <end position="225"/>
    </location>
</feature>
<sequence length="917" mass="98711">MAPASPSAQLPWEARASAPDEDAAAGDAGPTPPLEAWVPLPTPGGVATHESPVTKRWAMVAESAAEIVRFGRALHATPPARSAAARRRWRAGLEGAAQDGGGAGNWRERLREAYGKLLYQYYNWRQDTVQDLQLIAAANVVLVLVGTAALHALLAWAGAGWEDAPEAGMGDPRNIWTDNAYDVIAMGLGAGLPTHGSTSLVQGFGLLAALGGLVSFAILLALIVLEANRRNVARGSRVYELGHYLVLGWCASQRDLEVVAKVVEQVCAAYRSDGGTTVVVLTQRQKLEMEDLFRSLVPEPLRHGTRLVFRQGSPLVPADLQLVAASRAGATIIVSDLSRPADEADSQVIRCSVLLDELDNYRGLKRPGTMGHVVAEVRTDDALEVLRYSCSRRIIPLPTGHFNARGVSRMVKRPFLNWVLAQEFNFEAPSTIYVHSFPQLVGSRFGDLAFLFPDGDVYGVVHLETAEVQLNPPLDYIIIISRPTSVSAVHYAPLPAALTPNDPAAAAKAAANASWAFLGGGGALPSLASIGASFDGSNGGHDPSWDPQCMGDWASPSSSGTDGGGGNGADGAAPDSERRAEEAAEEEETGDGGCGCGSGAGGKRRRADAGRAPRVSMARVPREYIDQSAYDTPQKLMLCGWAGAECTASLLLELDQGNFALPHGSEVVMVSVCPPERLKRLVRSLDLQRVSVSHVRRDPLKLRELRHVDMAKFKCAVVLCDERWIDPDAASQPQEEANGAGPADDSLIMHRLDSLVMQTTLNIRKALVDKGLSPINIITQKMSSLGETRFDDLTRMPLGVSMNFPSFAARALAYVAYNPTALLLHLRLGETTAGAMLRTIVDASEYSAEGERVSYLALMGRAQQQGHLLCGYYQLPQTFDQRIRTNMDTDAAERARERVWNHGDGRLKFIVLRKMHG</sequence>
<accession>A0A0D2LJT1</accession>
<keyword evidence="2" id="KW-1133">Transmembrane helix</keyword>
<feature type="compositionally biased region" description="Gly residues" evidence="1">
    <location>
        <begin position="591"/>
        <end position="601"/>
    </location>
</feature>
<evidence type="ECO:0000256" key="1">
    <source>
        <dbReference type="SAM" id="MobiDB-lite"/>
    </source>
</evidence>
<organism evidence="3 4">
    <name type="scientific">Monoraphidium neglectum</name>
    <dbReference type="NCBI Taxonomy" id="145388"/>
    <lineage>
        <taxon>Eukaryota</taxon>
        <taxon>Viridiplantae</taxon>
        <taxon>Chlorophyta</taxon>
        <taxon>core chlorophytes</taxon>
        <taxon>Chlorophyceae</taxon>
        <taxon>CS clade</taxon>
        <taxon>Sphaeropleales</taxon>
        <taxon>Selenastraceae</taxon>
        <taxon>Monoraphidium</taxon>
    </lineage>
</organism>
<dbReference type="OrthoDB" id="410995at2759"/>
<keyword evidence="4" id="KW-1185">Reference proteome</keyword>
<keyword evidence="2" id="KW-0812">Transmembrane</keyword>
<dbReference type="KEGG" id="mng:MNEG_1318"/>
<gene>
    <name evidence="3" type="ORF">MNEG_1318</name>
</gene>
<reference evidence="3 4" key="1">
    <citation type="journal article" date="2013" name="BMC Genomics">
        <title>Reconstruction of the lipid metabolism for the microalga Monoraphidium neglectum from its genome sequence reveals characteristics suitable for biofuel production.</title>
        <authorList>
            <person name="Bogen C."/>
            <person name="Al-Dilaimi A."/>
            <person name="Albersmeier A."/>
            <person name="Wichmann J."/>
            <person name="Grundmann M."/>
            <person name="Rupp O."/>
            <person name="Lauersen K.J."/>
            <person name="Blifernez-Klassen O."/>
            <person name="Kalinowski J."/>
            <person name="Goesmann A."/>
            <person name="Mussgnug J.H."/>
            <person name="Kruse O."/>
        </authorList>
    </citation>
    <scope>NUCLEOTIDE SEQUENCE [LARGE SCALE GENOMIC DNA]</scope>
    <source>
        <strain evidence="3 4">SAG 48.87</strain>
    </source>
</reference>
<feature type="region of interest" description="Disordered" evidence="1">
    <location>
        <begin position="1"/>
        <end position="34"/>
    </location>
</feature>
<dbReference type="PANTHER" id="PTHR31563">
    <property type="entry name" value="ION CHANNEL POLLUX-RELATED"/>
    <property type="match status" value="1"/>
</dbReference>
<dbReference type="Proteomes" id="UP000054498">
    <property type="component" value="Unassembled WGS sequence"/>
</dbReference>
<dbReference type="RefSeq" id="XP_013905653.1">
    <property type="nucleotide sequence ID" value="XM_014050199.1"/>
</dbReference>
<evidence type="ECO:0000313" key="3">
    <source>
        <dbReference type="EMBL" id="KIZ06634.1"/>
    </source>
</evidence>
<keyword evidence="2" id="KW-0472">Membrane</keyword>